<dbReference type="CDD" id="cd06347">
    <property type="entry name" value="PBP1_ABC_LivK_ligand_binding-like"/>
    <property type="match status" value="1"/>
</dbReference>
<dbReference type="PANTHER" id="PTHR30483">
    <property type="entry name" value="LEUCINE-SPECIFIC-BINDING PROTEIN"/>
    <property type="match status" value="1"/>
</dbReference>
<sequence>MYVQKHTNQYKERFKMKNFKRVLAMTTAAVMAVTSFAGCSSNNANSGNVGGSTNVAEGEKTIVIGGSGPLTGDAAQYGVGVKNAIQLAVNEVNAAGGVNGNKLKLVFEDDEADSGDKAVNAYNTLKDQGMQIFLGTVTTGSCLAVVDKSKQDNIFQFTPSASAQDVIANDNCFQICFTNPNQGKASADYIADNKVATKIGVIYDSSDAYSSGIYNAFKTEAAAKGLELVSEQSFTKDSKTDFSAQIADCKNKGAELVFLPIYYQQASLILTQSKNAGFAPKFFGCDGLDGLTSIKNFDTSLAEGVMLLTPFAADSKDQATQDFVKAYKAAYNDETPNQFAADAYDGVKILAKLIESQKITGDMSASDICEKLKTGITAADFSYDGLTGTGMKWNANGEVSKSPKAVVIKDGNYADLDN</sequence>
<name>B0MMB9_9FIRM</name>
<dbReference type="GO" id="GO:0006865">
    <property type="term" value="P:amino acid transport"/>
    <property type="evidence" value="ECO:0007669"/>
    <property type="project" value="UniProtKB-KW"/>
</dbReference>
<evidence type="ECO:0000256" key="4">
    <source>
        <dbReference type="ARBA" id="ARBA00022970"/>
    </source>
</evidence>
<accession>B0MMB9</accession>
<evidence type="ECO:0000259" key="6">
    <source>
        <dbReference type="Pfam" id="PF13458"/>
    </source>
</evidence>
<keyword evidence="2" id="KW-0813">Transport</keyword>
<protein>
    <submittedName>
        <fullName evidence="7">Receptor family ligand-binding protein</fullName>
    </submittedName>
</protein>
<proteinExistence type="inferred from homology"/>
<reference evidence="7" key="2">
    <citation type="submission" date="2014-06" db="EMBL/GenBank/DDBJ databases">
        <title>Draft genome sequence of Eubacterium siraeum (DSM 15702).</title>
        <authorList>
            <person name="Sudarsanam P."/>
            <person name="Ley R."/>
            <person name="Guruge J."/>
            <person name="Turnbaugh P.J."/>
            <person name="Mahowald M."/>
            <person name="Liep D."/>
            <person name="Gordon J."/>
        </authorList>
    </citation>
    <scope>NUCLEOTIDE SEQUENCE</scope>
    <source>
        <strain evidence="7">DSM 15702</strain>
    </source>
</reference>
<evidence type="ECO:0000256" key="2">
    <source>
        <dbReference type="ARBA" id="ARBA00022448"/>
    </source>
</evidence>
<evidence type="ECO:0000313" key="8">
    <source>
        <dbReference type="Proteomes" id="UP000005326"/>
    </source>
</evidence>
<reference evidence="7" key="1">
    <citation type="submission" date="2007-10" db="EMBL/GenBank/DDBJ databases">
        <authorList>
            <person name="Fulton L."/>
            <person name="Clifton S."/>
            <person name="Fulton B."/>
            <person name="Xu J."/>
            <person name="Minx P."/>
            <person name="Pepin K.H."/>
            <person name="Johnson M."/>
            <person name="Thiruvilangam P."/>
            <person name="Bhonagiri V."/>
            <person name="Nash W.E."/>
            <person name="Mardis E.R."/>
            <person name="Wilson R.K."/>
        </authorList>
    </citation>
    <scope>NUCLEOTIDE SEQUENCE [LARGE SCALE GENOMIC DNA]</scope>
    <source>
        <strain evidence="7">DSM 15702</strain>
    </source>
</reference>
<dbReference type="PRINTS" id="PR00337">
    <property type="entry name" value="LEUILEVALBP"/>
</dbReference>
<dbReference type="InterPro" id="IPR028082">
    <property type="entry name" value="Peripla_BP_I"/>
</dbReference>
<dbReference type="InterPro" id="IPR051010">
    <property type="entry name" value="BCAA_transport"/>
</dbReference>
<dbReference type="InterPro" id="IPR000709">
    <property type="entry name" value="Leu_Ile_Val-bd"/>
</dbReference>
<keyword evidence="7" id="KW-0675">Receptor</keyword>
<feature type="domain" description="Leucine-binding protein" evidence="6">
    <location>
        <begin position="61"/>
        <end position="399"/>
    </location>
</feature>
<dbReference type="SUPFAM" id="SSF53822">
    <property type="entry name" value="Periplasmic binding protein-like I"/>
    <property type="match status" value="1"/>
</dbReference>
<evidence type="ECO:0000256" key="3">
    <source>
        <dbReference type="ARBA" id="ARBA00022729"/>
    </source>
</evidence>
<evidence type="ECO:0000256" key="1">
    <source>
        <dbReference type="ARBA" id="ARBA00010062"/>
    </source>
</evidence>
<feature type="chain" id="PRO_5002750432" evidence="5">
    <location>
        <begin position="38"/>
        <end position="418"/>
    </location>
</feature>
<organism evidence="7 8">
    <name type="scientific">[Eubacterium] siraeum DSM 15702</name>
    <dbReference type="NCBI Taxonomy" id="428128"/>
    <lineage>
        <taxon>Bacteria</taxon>
        <taxon>Bacillati</taxon>
        <taxon>Bacillota</taxon>
        <taxon>Clostridia</taxon>
        <taxon>Eubacteriales</taxon>
        <taxon>Oscillospiraceae</taxon>
        <taxon>Oscillospiraceae incertae sedis</taxon>
    </lineage>
</organism>
<keyword evidence="8" id="KW-1185">Reference proteome</keyword>
<dbReference type="PANTHER" id="PTHR30483:SF6">
    <property type="entry name" value="PERIPLASMIC BINDING PROTEIN OF ABC TRANSPORTER FOR NATURAL AMINO ACIDS"/>
    <property type="match status" value="1"/>
</dbReference>
<evidence type="ECO:0000313" key="7">
    <source>
        <dbReference type="EMBL" id="EDS01163.1"/>
    </source>
</evidence>
<comment type="similarity">
    <text evidence="1">Belongs to the leucine-binding protein family.</text>
</comment>
<evidence type="ECO:0000256" key="5">
    <source>
        <dbReference type="SAM" id="SignalP"/>
    </source>
</evidence>
<feature type="signal peptide" evidence="5">
    <location>
        <begin position="1"/>
        <end position="37"/>
    </location>
</feature>
<dbReference type="Pfam" id="PF13458">
    <property type="entry name" value="Peripla_BP_6"/>
    <property type="match status" value="1"/>
</dbReference>
<keyword evidence="3 5" id="KW-0732">Signal</keyword>
<dbReference type="InterPro" id="IPR028081">
    <property type="entry name" value="Leu-bd"/>
</dbReference>
<dbReference type="Gene3D" id="3.40.50.2300">
    <property type="match status" value="2"/>
</dbReference>
<keyword evidence="4" id="KW-0029">Amino-acid transport</keyword>
<dbReference type="Proteomes" id="UP000005326">
    <property type="component" value="Unassembled WGS sequence"/>
</dbReference>
<dbReference type="AlphaFoldDB" id="B0MMB9"/>
<gene>
    <name evidence="7" type="ORF">EUBSIR_00980</name>
</gene>
<comment type="caution">
    <text evidence="7">The sequence shown here is derived from an EMBL/GenBank/DDBJ whole genome shotgun (WGS) entry which is preliminary data.</text>
</comment>
<dbReference type="EMBL" id="ABCA03000041">
    <property type="protein sequence ID" value="EDS01163.1"/>
    <property type="molecule type" value="Genomic_DNA"/>
</dbReference>